<dbReference type="SUPFAM" id="SSF143422">
    <property type="entry name" value="Transposase IS200-like"/>
    <property type="match status" value="1"/>
</dbReference>
<gene>
    <name evidence="2" type="ORF">GJ700_03610</name>
</gene>
<dbReference type="Pfam" id="PF01797">
    <property type="entry name" value="Y1_Tnp"/>
    <property type="match status" value="1"/>
</dbReference>
<sequence length="270" mass="31116">MTAVEKCRVIHPAFFLAFFWGLAPKALSFVSNWQIKGYYRAVASLARLFATRALNSPQKPFQGQWHAGGMPRLLRTPIISAPLHVVQRGHNRCDVFHRENDYLVYLAALQWALQQYRCELHAYTLMTNHVHLLISPADVDSLPRLFMSLGSRYCQYFNQQYQRTGSLWGGRYYASPILSDEQLMRCYRYIELNPMRAGMTNAPSAYHWSSYRCNGEGHPDDLVVPHELYLRLGLDEAARQANYRELCAQALHPQEIAAIRRAVKRGNPLE</sequence>
<dbReference type="InterPro" id="IPR036515">
    <property type="entry name" value="Transposase_17_sf"/>
</dbReference>
<dbReference type="InterPro" id="IPR002686">
    <property type="entry name" value="Transposase_17"/>
</dbReference>
<proteinExistence type="predicted"/>
<evidence type="ECO:0000313" key="2">
    <source>
        <dbReference type="EMBL" id="MRV70805.1"/>
    </source>
</evidence>
<dbReference type="GO" id="GO:0004803">
    <property type="term" value="F:transposase activity"/>
    <property type="evidence" value="ECO:0007669"/>
    <property type="project" value="InterPro"/>
</dbReference>
<evidence type="ECO:0000313" key="3">
    <source>
        <dbReference type="Proteomes" id="UP000446768"/>
    </source>
</evidence>
<dbReference type="SMART" id="SM01321">
    <property type="entry name" value="Y1_Tnp"/>
    <property type="match status" value="1"/>
</dbReference>
<accession>A0A7X2IJ59</accession>
<dbReference type="AlphaFoldDB" id="A0A7X2IJ59"/>
<dbReference type="Proteomes" id="UP000446768">
    <property type="component" value="Unassembled WGS sequence"/>
</dbReference>
<dbReference type="PANTHER" id="PTHR34322">
    <property type="entry name" value="TRANSPOSASE, Y1_TNP DOMAIN-CONTAINING"/>
    <property type="match status" value="1"/>
</dbReference>
<dbReference type="PANTHER" id="PTHR34322:SF2">
    <property type="entry name" value="TRANSPOSASE IS200-LIKE DOMAIN-CONTAINING PROTEIN"/>
    <property type="match status" value="1"/>
</dbReference>
<keyword evidence="3" id="KW-1185">Reference proteome</keyword>
<feature type="domain" description="Transposase IS200-like" evidence="1">
    <location>
        <begin position="78"/>
        <end position="193"/>
    </location>
</feature>
<dbReference type="EMBL" id="WKJJ01000002">
    <property type="protein sequence ID" value="MRV70805.1"/>
    <property type="molecule type" value="Genomic_DNA"/>
</dbReference>
<dbReference type="GO" id="GO:0003677">
    <property type="term" value="F:DNA binding"/>
    <property type="evidence" value="ECO:0007669"/>
    <property type="project" value="InterPro"/>
</dbReference>
<dbReference type="Gene3D" id="3.30.70.1290">
    <property type="entry name" value="Transposase IS200-like"/>
    <property type="match status" value="1"/>
</dbReference>
<organism evidence="2 3">
    <name type="scientific">Pseudoduganella rivuli</name>
    <dbReference type="NCBI Taxonomy" id="2666085"/>
    <lineage>
        <taxon>Bacteria</taxon>
        <taxon>Pseudomonadati</taxon>
        <taxon>Pseudomonadota</taxon>
        <taxon>Betaproteobacteria</taxon>
        <taxon>Burkholderiales</taxon>
        <taxon>Oxalobacteraceae</taxon>
        <taxon>Telluria group</taxon>
        <taxon>Pseudoduganella</taxon>
    </lineage>
</organism>
<name>A0A7X2IJ59_9BURK</name>
<comment type="caution">
    <text evidence="2">The sequence shown here is derived from an EMBL/GenBank/DDBJ whole genome shotgun (WGS) entry which is preliminary data.</text>
</comment>
<reference evidence="2 3" key="1">
    <citation type="submission" date="2019-11" db="EMBL/GenBank/DDBJ databases">
        <title>Novel species isolated from a subtropical stream in China.</title>
        <authorList>
            <person name="Lu H."/>
        </authorList>
    </citation>
    <scope>NUCLEOTIDE SEQUENCE [LARGE SCALE GENOMIC DNA]</scope>
    <source>
        <strain evidence="2 3">FT92W</strain>
    </source>
</reference>
<protein>
    <submittedName>
        <fullName evidence="2">Transposase</fullName>
    </submittedName>
</protein>
<dbReference type="GO" id="GO:0006313">
    <property type="term" value="P:DNA transposition"/>
    <property type="evidence" value="ECO:0007669"/>
    <property type="project" value="InterPro"/>
</dbReference>
<evidence type="ECO:0000259" key="1">
    <source>
        <dbReference type="SMART" id="SM01321"/>
    </source>
</evidence>